<dbReference type="GO" id="GO:0046513">
    <property type="term" value="P:ceramide biosynthetic process"/>
    <property type="evidence" value="ECO:0007669"/>
    <property type="project" value="TreeGrafter"/>
</dbReference>
<evidence type="ECO:0000313" key="1">
    <source>
        <dbReference type="EMBL" id="KXZ56174.1"/>
    </source>
</evidence>
<dbReference type="PANTHER" id="PTHR12393:SF6">
    <property type="entry name" value="SPHINGOMYELIN PHOSPHODIESTERASE 2"/>
    <property type="match status" value="1"/>
</dbReference>
<accession>A0A150H288</accession>
<dbReference type="Gene3D" id="1.25.40.20">
    <property type="entry name" value="Ankyrin repeat-containing domain"/>
    <property type="match status" value="2"/>
</dbReference>
<evidence type="ECO:0000313" key="2">
    <source>
        <dbReference type="Proteomes" id="UP000075714"/>
    </source>
</evidence>
<dbReference type="InterPro" id="IPR036770">
    <property type="entry name" value="Ankyrin_rpt-contain_sf"/>
</dbReference>
<comment type="caution">
    <text evidence="1">The sequence shown here is derived from an EMBL/GenBank/DDBJ whole genome shotgun (WGS) entry which is preliminary data.</text>
</comment>
<dbReference type="STRING" id="33097.A0A150H288"/>
<dbReference type="GO" id="GO:0030149">
    <property type="term" value="P:sphingolipid catabolic process"/>
    <property type="evidence" value="ECO:0007669"/>
    <property type="project" value="TreeGrafter"/>
</dbReference>
<evidence type="ECO:0008006" key="3">
    <source>
        <dbReference type="Google" id="ProtNLM"/>
    </source>
</evidence>
<dbReference type="GO" id="GO:0071944">
    <property type="term" value="C:cell periphery"/>
    <property type="evidence" value="ECO:0007669"/>
    <property type="project" value="TreeGrafter"/>
</dbReference>
<dbReference type="AlphaFoldDB" id="A0A150H288"/>
<protein>
    <recommendedName>
        <fullName evidence="3">F-box domain-containing protein</fullName>
    </recommendedName>
</protein>
<dbReference type="GO" id="GO:0004620">
    <property type="term" value="F:phospholipase activity"/>
    <property type="evidence" value="ECO:0007669"/>
    <property type="project" value="TreeGrafter"/>
</dbReference>
<dbReference type="PANTHER" id="PTHR12393">
    <property type="entry name" value="SPHINGOMYELIN PHOSPHODIESTERASE RELATED"/>
    <property type="match status" value="1"/>
</dbReference>
<proteinExistence type="predicted"/>
<dbReference type="SUPFAM" id="SSF48403">
    <property type="entry name" value="Ankyrin repeat"/>
    <property type="match status" value="1"/>
</dbReference>
<dbReference type="GO" id="GO:0016020">
    <property type="term" value="C:membrane"/>
    <property type="evidence" value="ECO:0007669"/>
    <property type="project" value="TreeGrafter"/>
</dbReference>
<dbReference type="EMBL" id="LSYV01000002">
    <property type="protein sequence ID" value="KXZ56174.1"/>
    <property type="molecule type" value="Genomic_DNA"/>
</dbReference>
<dbReference type="GO" id="GO:0005783">
    <property type="term" value="C:endoplasmic reticulum"/>
    <property type="evidence" value="ECO:0007669"/>
    <property type="project" value="TreeGrafter"/>
</dbReference>
<dbReference type="Proteomes" id="UP000075714">
    <property type="component" value="Unassembled WGS sequence"/>
</dbReference>
<keyword evidence="2" id="KW-1185">Reference proteome</keyword>
<reference evidence="2" key="1">
    <citation type="journal article" date="2016" name="Nat. Commun.">
        <title>The Gonium pectorale genome demonstrates co-option of cell cycle regulation during the evolution of multicellularity.</title>
        <authorList>
            <person name="Hanschen E.R."/>
            <person name="Marriage T.N."/>
            <person name="Ferris P.J."/>
            <person name="Hamaji T."/>
            <person name="Toyoda A."/>
            <person name="Fujiyama A."/>
            <person name="Neme R."/>
            <person name="Noguchi H."/>
            <person name="Minakuchi Y."/>
            <person name="Suzuki M."/>
            <person name="Kawai-Toyooka H."/>
            <person name="Smith D.R."/>
            <person name="Sparks H."/>
            <person name="Anderson J."/>
            <person name="Bakaric R."/>
            <person name="Luria V."/>
            <person name="Karger A."/>
            <person name="Kirschner M.W."/>
            <person name="Durand P.M."/>
            <person name="Michod R.E."/>
            <person name="Nozaki H."/>
            <person name="Olson B.J."/>
        </authorList>
    </citation>
    <scope>NUCLEOTIDE SEQUENCE [LARGE SCALE GENOMIC DNA]</scope>
    <source>
        <strain evidence="2">NIES-2863</strain>
    </source>
</reference>
<sequence length="595" mass="62375">MAQPAQPRGASRIWAQLPPELENHIISFLEPNDVACGLRLVNQAAAELLRGPCHTIIRLSQPVPNASFARRWAGPEATRGLTLRRRRELLRLTASSGSLPNLQAAVHAACCTLTPDVAAAAAAGGHLGVCQWLRQHDESSLGERLDQLGALTAAAGGGHRQMCEWLLANGFPWSWAAVEAAARCGHVGLAKRLLSHLPPTSRRPEGDCWLVWVAEGCDLPALKREWGAAAASLGTSIAATLTQPQSGVVPAPPATAAPLPPRRAASALAAAAGSPTPDWAAKVEWLESQGCPRSALAARAAATRPNALQRLVWLRGRGYTLDAPAAVVAARRGDAATLEYLLAEASARPAATAATAAAAGGHLAALRALHAEGCLIDTEEVVAAAARGGHVDVLAWLEDVLGGGTAALVFRGARTLCAAAESGSVELLAWLRERGCSWDAGVWVAAAEGGCEEALEWLATQGCPMTQDRGCVAHIRAAWRGDLATLRCLHRQAVPRGPPGAVLSHAVQFAPLPVVRWLLLEDGGAAGGPDGDESGGGLIREARVRALRRPGAEGVEVRRLLLRAERRAQAAQRAAVLGRCRRLLDSLVGVWRLAR</sequence>
<name>A0A150H288_GONPE</name>
<gene>
    <name evidence="1" type="ORF">GPECTOR_1g15</name>
</gene>
<organism evidence="1 2">
    <name type="scientific">Gonium pectorale</name>
    <name type="common">Green alga</name>
    <dbReference type="NCBI Taxonomy" id="33097"/>
    <lineage>
        <taxon>Eukaryota</taxon>
        <taxon>Viridiplantae</taxon>
        <taxon>Chlorophyta</taxon>
        <taxon>core chlorophytes</taxon>
        <taxon>Chlorophyceae</taxon>
        <taxon>CS clade</taxon>
        <taxon>Chlamydomonadales</taxon>
        <taxon>Volvocaceae</taxon>
        <taxon>Gonium</taxon>
    </lineage>
</organism>